<protein>
    <submittedName>
        <fullName evidence="1">Uncharacterized protein</fullName>
    </submittedName>
</protein>
<reference evidence="1 2" key="1">
    <citation type="journal article" date="2023" name="Plants (Basel)">
        <title>Bridging the Gap: Combining Genomics and Transcriptomics Approaches to Understand Stylosanthes scabra, an Orphan Legume from the Brazilian Caatinga.</title>
        <authorList>
            <person name="Ferreira-Neto J.R.C."/>
            <person name="da Silva M.D."/>
            <person name="Binneck E."/>
            <person name="de Melo N.F."/>
            <person name="da Silva R.H."/>
            <person name="de Melo A.L.T.M."/>
            <person name="Pandolfi V."/>
            <person name="Bustamante F.O."/>
            <person name="Brasileiro-Vidal A.C."/>
            <person name="Benko-Iseppon A.M."/>
        </authorList>
    </citation>
    <scope>NUCLEOTIDE SEQUENCE [LARGE SCALE GENOMIC DNA]</scope>
    <source>
        <tissue evidence="1">Leaves</tissue>
    </source>
</reference>
<accession>A0ABU6ZNF4</accession>
<organism evidence="1 2">
    <name type="scientific">Stylosanthes scabra</name>
    <dbReference type="NCBI Taxonomy" id="79078"/>
    <lineage>
        <taxon>Eukaryota</taxon>
        <taxon>Viridiplantae</taxon>
        <taxon>Streptophyta</taxon>
        <taxon>Embryophyta</taxon>
        <taxon>Tracheophyta</taxon>
        <taxon>Spermatophyta</taxon>
        <taxon>Magnoliopsida</taxon>
        <taxon>eudicotyledons</taxon>
        <taxon>Gunneridae</taxon>
        <taxon>Pentapetalae</taxon>
        <taxon>rosids</taxon>
        <taxon>fabids</taxon>
        <taxon>Fabales</taxon>
        <taxon>Fabaceae</taxon>
        <taxon>Papilionoideae</taxon>
        <taxon>50 kb inversion clade</taxon>
        <taxon>dalbergioids sensu lato</taxon>
        <taxon>Dalbergieae</taxon>
        <taxon>Pterocarpus clade</taxon>
        <taxon>Stylosanthes</taxon>
    </lineage>
</organism>
<comment type="caution">
    <text evidence="1">The sequence shown here is derived from an EMBL/GenBank/DDBJ whole genome shotgun (WGS) entry which is preliminary data.</text>
</comment>
<evidence type="ECO:0000313" key="2">
    <source>
        <dbReference type="Proteomes" id="UP001341840"/>
    </source>
</evidence>
<dbReference type="Proteomes" id="UP001341840">
    <property type="component" value="Unassembled WGS sequence"/>
</dbReference>
<keyword evidence="2" id="KW-1185">Reference proteome</keyword>
<gene>
    <name evidence="1" type="ORF">PIB30_074818</name>
</gene>
<dbReference type="EMBL" id="JASCZI010272799">
    <property type="protein sequence ID" value="MED6223534.1"/>
    <property type="molecule type" value="Genomic_DNA"/>
</dbReference>
<proteinExistence type="predicted"/>
<name>A0ABU6ZNF4_9FABA</name>
<evidence type="ECO:0000313" key="1">
    <source>
        <dbReference type="EMBL" id="MED6223534.1"/>
    </source>
</evidence>
<sequence length="114" mass="14160">MWEEVVRMEDKRQQSTQQWQWEDDEMLINAWLNILTDRRGIGICFVWSKNGEANYQRKVEVPKEPRSVRLEHTPHHQTQKHHWLKMLALTYPFVRKDRKRAKKKVKVTNFRRYW</sequence>